<sequence length="147" mass="16566">MSTRRDVLAGLVGACAGVLSWTLGSEVADELRTSEVGYTIIRNETESRQSLSVLFESDADPLFWETYDLEPGEVVEFDGFDRVGDYRVFVRWNDLTRSQRLETGTRAVAIVLAFPWGDEHIFIRDEPFSSLSPSQRSAKQTQHSSTE</sequence>
<reference evidence="1 2" key="1">
    <citation type="submission" date="2016-10" db="EMBL/GenBank/DDBJ databases">
        <authorList>
            <person name="de Groot N.N."/>
        </authorList>
    </citation>
    <scope>NUCLEOTIDE SEQUENCE [LARGE SCALE GENOMIC DNA]</scope>
    <source>
        <strain evidence="1 2">DSM 22187</strain>
    </source>
</reference>
<keyword evidence="2" id="KW-1185">Reference proteome</keyword>
<dbReference type="AlphaFoldDB" id="A0A1H6QZC9"/>
<evidence type="ECO:0000313" key="2">
    <source>
        <dbReference type="Proteomes" id="UP000198888"/>
    </source>
</evidence>
<organism evidence="1 2">
    <name type="scientific">Halohasta litchfieldiae</name>
    <dbReference type="NCBI Taxonomy" id="1073996"/>
    <lineage>
        <taxon>Archaea</taxon>
        <taxon>Methanobacteriati</taxon>
        <taxon>Methanobacteriota</taxon>
        <taxon>Stenosarchaea group</taxon>
        <taxon>Halobacteria</taxon>
        <taxon>Halobacteriales</taxon>
        <taxon>Haloferacaceae</taxon>
        <taxon>Halohasta</taxon>
    </lineage>
</organism>
<dbReference type="EMBL" id="FNYR01000001">
    <property type="protein sequence ID" value="SEI48979.1"/>
    <property type="molecule type" value="Genomic_DNA"/>
</dbReference>
<protein>
    <submittedName>
        <fullName evidence="1">Uncharacterized protein</fullName>
    </submittedName>
</protein>
<name>A0A1H6QZC9_9EURY</name>
<proteinExistence type="predicted"/>
<evidence type="ECO:0000313" key="1">
    <source>
        <dbReference type="EMBL" id="SEI48979.1"/>
    </source>
</evidence>
<accession>A0A2H4Q2F1</accession>
<gene>
    <name evidence="1" type="ORF">SAMN05444271_101181</name>
</gene>
<dbReference type="Proteomes" id="UP000198888">
    <property type="component" value="Unassembled WGS sequence"/>
</dbReference>
<accession>A0A1H6QZC9</accession>
<dbReference type="KEGG" id="hae:halTADL_1784"/>